<proteinExistence type="predicted"/>
<dbReference type="Proteomes" id="UP001152302">
    <property type="component" value="Unassembled WGS sequence"/>
</dbReference>
<keyword evidence="1" id="KW-0238">DNA-binding</keyword>
<dbReference type="EMBL" id="JAMBPX010000001">
    <property type="protein sequence ID" value="MDG0857861.1"/>
    <property type="molecule type" value="Genomic_DNA"/>
</dbReference>
<dbReference type="SMART" id="SM00422">
    <property type="entry name" value="HTH_MERR"/>
    <property type="match status" value="1"/>
</dbReference>
<sequence length="145" mass="17085">MYSIGQVSEKFQLPVSTLRYYDKEGLLPNLMRGESGVRQFDDQALEAIRVIECLKKSGTSIKDIKQFMMWCEQGPSTYNKRLNLFEEQKVHIENEIKELENTLNMIEFKRWYYKEALKNGDENFAESIPEILPSDVEEHYVKAHN</sequence>
<evidence type="ECO:0000256" key="2">
    <source>
        <dbReference type="SAM" id="Coils"/>
    </source>
</evidence>
<dbReference type="PROSITE" id="PS50937">
    <property type="entry name" value="HTH_MERR_2"/>
    <property type="match status" value="1"/>
</dbReference>
<gene>
    <name evidence="4" type="ORF">M4L21_00850</name>
</gene>
<name>A0A9X4R0A2_9STAP</name>
<dbReference type="RefSeq" id="WP_277580398.1">
    <property type="nucleotide sequence ID" value="NZ_JAMBPV010000001.1"/>
</dbReference>
<organism evidence="4 5">
    <name type="scientific">Staphylococcus equorum</name>
    <dbReference type="NCBI Taxonomy" id="246432"/>
    <lineage>
        <taxon>Bacteria</taxon>
        <taxon>Bacillati</taxon>
        <taxon>Bacillota</taxon>
        <taxon>Bacilli</taxon>
        <taxon>Bacillales</taxon>
        <taxon>Staphylococcaceae</taxon>
        <taxon>Staphylococcus</taxon>
    </lineage>
</organism>
<evidence type="ECO:0000259" key="3">
    <source>
        <dbReference type="PROSITE" id="PS50937"/>
    </source>
</evidence>
<dbReference type="AlphaFoldDB" id="A0A9X4R0A2"/>
<accession>A0A9X4R0A2</accession>
<feature type="coiled-coil region" evidence="2">
    <location>
        <begin position="82"/>
        <end position="109"/>
    </location>
</feature>
<comment type="caution">
    <text evidence="4">The sequence shown here is derived from an EMBL/GenBank/DDBJ whole genome shotgun (WGS) entry which is preliminary data.</text>
</comment>
<dbReference type="InterPro" id="IPR000551">
    <property type="entry name" value="MerR-type_HTH_dom"/>
</dbReference>
<dbReference type="CDD" id="cd01109">
    <property type="entry name" value="HTH_YyaN"/>
    <property type="match status" value="1"/>
</dbReference>
<keyword evidence="2" id="KW-0175">Coiled coil</keyword>
<protein>
    <submittedName>
        <fullName evidence="4">MerR family transcriptional regulator</fullName>
    </submittedName>
</protein>
<dbReference type="InterPro" id="IPR009061">
    <property type="entry name" value="DNA-bd_dom_put_sf"/>
</dbReference>
<dbReference type="Gene3D" id="1.10.1660.10">
    <property type="match status" value="1"/>
</dbReference>
<feature type="domain" description="HTH merR-type" evidence="3">
    <location>
        <begin position="1"/>
        <end position="70"/>
    </location>
</feature>
<evidence type="ECO:0000256" key="1">
    <source>
        <dbReference type="ARBA" id="ARBA00023125"/>
    </source>
</evidence>
<reference evidence="4" key="1">
    <citation type="submission" date="2022-05" db="EMBL/GenBank/DDBJ databases">
        <title>Comparative genomics of Staphylococcus equorum isolates.</title>
        <authorList>
            <person name="Luelf R.H."/>
        </authorList>
    </citation>
    <scope>NUCLEOTIDE SEQUENCE</scope>
    <source>
        <strain evidence="4">TMW 2.2343</strain>
    </source>
</reference>
<dbReference type="GO" id="GO:0003700">
    <property type="term" value="F:DNA-binding transcription factor activity"/>
    <property type="evidence" value="ECO:0007669"/>
    <property type="project" value="InterPro"/>
</dbReference>
<dbReference type="SUPFAM" id="SSF46955">
    <property type="entry name" value="Putative DNA-binding domain"/>
    <property type="match status" value="1"/>
</dbReference>
<dbReference type="InterPro" id="IPR047057">
    <property type="entry name" value="MerR_fam"/>
</dbReference>
<dbReference type="GO" id="GO:0003677">
    <property type="term" value="F:DNA binding"/>
    <property type="evidence" value="ECO:0007669"/>
    <property type="project" value="UniProtKB-KW"/>
</dbReference>
<evidence type="ECO:0000313" key="5">
    <source>
        <dbReference type="Proteomes" id="UP001152302"/>
    </source>
</evidence>
<evidence type="ECO:0000313" key="4">
    <source>
        <dbReference type="EMBL" id="MDG0857861.1"/>
    </source>
</evidence>
<dbReference type="PANTHER" id="PTHR30204:SF82">
    <property type="entry name" value="TRANSCRIPTIONAL REGULATOR, MERR FAMILY"/>
    <property type="match status" value="1"/>
</dbReference>
<dbReference type="Pfam" id="PF13411">
    <property type="entry name" value="MerR_1"/>
    <property type="match status" value="1"/>
</dbReference>
<dbReference type="PANTHER" id="PTHR30204">
    <property type="entry name" value="REDOX-CYCLING DRUG-SENSING TRANSCRIPTIONAL ACTIVATOR SOXR"/>
    <property type="match status" value="1"/>
</dbReference>